<keyword evidence="2" id="KW-0472">Membrane</keyword>
<dbReference type="PROSITE" id="PS51257">
    <property type="entry name" value="PROKAR_LIPOPROTEIN"/>
    <property type="match status" value="1"/>
</dbReference>
<keyword evidence="2" id="KW-0812">Transmembrane</keyword>
<sequence>MKFQKIHIFIILLLSLIFCGCLGTFMREGMASQRSYTGAGGNTVTKTTGPGGNSAYTGPQGNTAVSSNNYSSASANTYTGPGGNQATVATGPAGQTVVATSDNTVNGISYSDIPPGQSDLYILKSEVVPPVCPVCPQASACPRQEPCQPCPPCARCPEPAFECKKVPNYSSSNDNLLPRPVLADFSQFGL</sequence>
<evidence type="ECO:0000256" key="2">
    <source>
        <dbReference type="SAM" id="Phobius"/>
    </source>
</evidence>
<feature type="region of interest" description="Disordered" evidence="1">
    <location>
        <begin position="36"/>
        <end position="62"/>
    </location>
</feature>
<evidence type="ECO:0000313" key="3">
    <source>
        <dbReference type="EMBL" id="QHT04180.1"/>
    </source>
</evidence>
<reference evidence="3" key="1">
    <citation type="journal article" date="2020" name="Nature">
        <title>Giant virus diversity and host interactions through global metagenomics.</title>
        <authorList>
            <person name="Schulz F."/>
            <person name="Roux S."/>
            <person name="Paez-Espino D."/>
            <person name="Jungbluth S."/>
            <person name="Walsh D.A."/>
            <person name="Denef V.J."/>
            <person name="McMahon K.D."/>
            <person name="Konstantinidis K.T."/>
            <person name="Eloe-Fadrosh E.A."/>
            <person name="Kyrpides N.C."/>
            <person name="Woyke T."/>
        </authorList>
    </citation>
    <scope>NUCLEOTIDE SEQUENCE</scope>
    <source>
        <strain evidence="3">GVMAG-M-3300021185-45</strain>
    </source>
</reference>
<organism evidence="3">
    <name type="scientific">viral metagenome</name>
    <dbReference type="NCBI Taxonomy" id="1070528"/>
    <lineage>
        <taxon>unclassified sequences</taxon>
        <taxon>metagenomes</taxon>
        <taxon>organismal metagenomes</taxon>
    </lineage>
</organism>
<name>A0A6C0CJX3_9ZZZZ</name>
<dbReference type="AlphaFoldDB" id="A0A6C0CJX3"/>
<feature type="compositionally biased region" description="Polar residues" evidence="1">
    <location>
        <begin position="36"/>
        <end position="61"/>
    </location>
</feature>
<proteinExistence type="predicted"/>
<keyword evidence="2" id="KW-1133">Transmembrane helix</keyword>
<protein>
    <submittedName>
        <fullName evidence="3">Uncharacterized protein</fullName>
    </submittedName>
</protein>
<accession>A0A6C0CJX3</accession>
<dbReference type="EMBL" id="MN739424">
    <property type="protein sequence ID" value="QHT04180.1"/>
    <property type="molecule type" value="Genomic_DNA"/>
</dbReference>
<evidence type="ECO:0000256" key="1">
    <source>
        <dbReference type="SAM" id="MobiDB-lite"/>
    </source>
</evidence>
<feature type="transmembrane region" description="Helical" evidence="2">
    <location>
        <begin position="6"/>
        <end position="26"/>
    </location>
</feature>